<dbReference type="Proteomes" id="UP001529510">
    <property type="component" value="Unassembled WGS sequence"/>
</dbReference>
<comment type="caution">
    <text evidence="2">The sequence shown here is derived from an EMBL/GenBank/DDBJ whole genome shotgun (WGS) entry which is preliminary data.</text>
</comment>
<evidence type="ECO:0000313" key="3">
    <source>
        <dbReference type="Proteomes" id="UP001529510"/>
    </source>
</evidence>
<feature type="non-terminal residue" evidence="2">
    <location>
        <position position="68"/>
    </location>
</feature>
<keyword evidence="3" id="KW-1185">Reference proteome</keyword>
<reference evidence="2 3" key="1">
    <citation type="submission" date="2024-05" db="EMBL/GenBank/DDBJ databases">
        <title>Genome sequencing and assembly of Indian major carp, Cirrhinus mrigala (Hamilton, 1822).</title>
        <authorList>
            <person name="Mohindra V."/>
            <person name="Chowdhury L.M."/>
            <person name="Lal K."/>
            <person name="Jena J.K."/>
        </authorList>
    </citation>
    <scope>NUCLEOTIDE SEQUENCE [LARGE SCALE GENOMIC DNA]</scope>
    <source>
        <strain evidence="2">CM1030</strain>
        <tissue evidence="2">Blood</tissue>
    </source>
</reference>
<evidence type="ECO:0000313" key="2">
    <source>
        <dbReference type="EMBL" id="KAL0198718.1"/>
    </source>
</evidence>
<name>A0ABD0RK13_CIRMR</name>
<protein>
    <submittedName>
        <fullName evidence="2">Uncharacterized protein</fullName>
    </submittedName>
</protein>
<evidence type="ECO:0000256" key="1">
    <source>
        <dbReference type="SAM" id="MobiDB-lite"/>
    </source>
</evidence>
<dbReference type="AlphaFoldDB" id="A0ABD0RK13"/>
<feature type="region of interest" description="Disordered" evidence="1">
    <location>
        <begin position="1"/>
        <end position="47"/>
    </location>
</feature>
<dbReference type="EMBL" id="JAMKFB020000003">
    <property type="protein sequence ID" value="KAL0198718.1"/>
    <property type="molecule type" value="Genomic_DNA"/>
</dbReference>
<accession>A0ABD0RK13</accession>
<organism evidence="2 3">
    <name type="scientific">Cirrhinus mrigala</name>
    <name type="common">Mrigala</name>
    <dbReference type="NCBI Taxonomy" id="683832"/>
    <lineage>
        <taxon>Eukaryota</taxon>
        <taxon>Metazoa</taxon>
        <taxon>Chordata</taxon>
        <taxon>Craniata</taxon>
        <taxon>Vertebrata</taxon>
        <taxon>Euteleostomi</taxon>
        <taxon>Actinopterygii</taxon>
        <taxon>Neopterygii</taxon>
        <taxon>Teleostei</taxon>
        <taxon>Ostariophysi</taxon>
        <taxon>Cypriniformes</taxon>
        <taxon>Cyprinidae</taxon>
        <taxon>Labeoninae</taxon>
        <taxon>Labeonini</taxon>
        <taxon>Cirrhinus</taxon>
    </lineage>
</organism>
<proteinExistence type="predicted"/>
<gene>
    <name evidence="2" type="ORF">M9458_007258</name>
</gene>
<sequence length="68" mass="7218">STTPAAPESKKRRREDEENEPSSGVTGGGLFGTGKPASDPGEPKPTVRLNLSLSAEFNYSELVQSNLQ</sequence>
<feature type="non-terminal residue" evidence="2">
    <location>
        <position position="1"/>
    </location>
</feature>